<gene>
    <name evidence="1" type="ORF">GSTUM_00001843001</name>
</gene>
<dbReference type="KEGG" id="tml:GSTUM_00001843001"/>
<accession>D5GF48</accession>
<reference evidence="1 2" key="1">
    <citation type="journal article" date="2010" name="Nature">
        <title>Perigord black truffle genome uncovers evolutionary origins and mechanisms of symbiosis.</title>
        <authorList>
            <person name="Martin F."/>
            <person name="Kohler A."/>
            <person name="Murat C."/>
            <person name="Balestrini R."/>
            <person name="Coutinho P.M."/>
            <person name="Jaillon O."/>
            <person name="Montanini B."/>
            <person name="Morin E."/>
            <person name="Noel B."/>
            <person name="Percudani R."/>
            <person name="Porcel B."/>
            <person name="Rubini A."/>
            <person name="Amicucci A."/>
            <person name="Amselem J."/>
            <person name="Anthouard V."/>
            <person name="Arcioni S."/>
            <person name="Artiguenave F."/>
            <person name="Aury J.M."/>
            <person name="Ballario P."/>
            <person name="Bolchi A."/>
            <person name="Brenna A."/>
            <person name="Brun A."/>
            <person name="Buee M."/>
            <person name="Cantarel B."/>
            <person name="Chevalier G."/>
            <person name="Couloux A."/>
            <person name="Da Silva C."/>
            <person name="Denoeud F."/>
            <person name="Duplessis S."/>
            <person name="Ghignone S."/>
            <person name="Hilselberger B."/>
            <person name="Iotti M."/>
            <person name="Marcais B."/>
            <person name="Mello A."/>
            <person name="Miranda M."/>
            <person name="Pacioni G."/>
            <person name="Quesneville H."/>
            <person name="Riccioni C."/>
            <person name="Ruotolo R."/>
            <person name="Splivallo R."/>
            <person name="Stocchi V."/>
            <person name="Tisserant E."/>
            <person name="Viscomi A.R."/>
            <person name="Zambonelli A."/>
            <person name="Zampieri E."/>
            <person name="Henrissat B."/>
            <person name="Lebrun M.H."/>
            <person name="Paolocci F."/>
            <person name="Bonfante P."/>
            <person name="Ottonello S."/>
            <person name="Wincker P."/>
        </authorList>
    </citation>
    <scope>NUCLEOTIDE SEQUENCE [LARGE SCALE GENOMIC DNA]</scope>
    <source>
        <strain evidence="1 2">Mel28</strain>
    </source>
</reference>
<dbReference type="Proteomes" id="UP000006911">
    <property type="component" value="Unassembled WGS sequence"/>
</dbReference>
<dbReference type="EMBL" id="FN430203">
    <property type="protein sequence ID" value="CAZ83141.1"/>
    <property type="molecule type" value="Genomic_DNA"/>
</dbReference>
<proteinExistence type="predicted"/>
<protein>
    <submittedName>
        <fullName evidence="1">(Perigord truffle) hypothetical protein</fullName>
    </submittedName>
</protein>
<dbReference type="AlphaFoldDB" id="D5GF48"/>
<evidence type="ECO:0000313" key="2">
    <source>
        <dbReference type="Proteomes" id="UP000006911"/>
    </source>
</evidence>
<dbReference type="InParanoid" id="D5GF48"/>
<organism evidence="1 2">
    <name type="scientific">Tuber melanosporum (strain Mel28)</name>
    <name type="common">Perigord black truffle</name>
    <dbReference type="NCBI Taxonomy" id="656061"/>
    <lineage>
        <taxon>Eukaryota</taxon>
        <taxon>Fungi</taxon>
        <taxon>Dikarya</taxon>
        <taxon>Ascomycota</taxon>
        <taxon>Pezizomycotina</taxon>
        <taxon>Pezizomycetes</taxon>
        <taxon>Pezizales</taxon>
        <taxon>Tuberaceae</taxon>
        <taxon>Tuber</taxon>
    </lineage>
</organism>
<keyword evidence="2" id="KW-1185">Reference proteome</keyword>
<dbReference type="HOGENOM" id="CLU_3424462_0_0_1"/>
<evidence type="ECO:0000313" key="1">
    <source>
        <dbReference type="EMBL" id="CAZ83141.1"/>
    </source>
</evidence>
<sequence length="23" mass="2681">MAARVRYMQISGSDKPEKKICRI</sequence>
<feature type="non-terminal residue" evidence="1">
    <location>
        <position position="23"/>
    </location>
</feature>
<name>D5GF48_TUBMM</name>